<accession>A0A5K7ZCC1</accession>
<keyword evidence="1" id="KW-1133">Transmembrane helix</keyword>
<evidence type="ECO:0000256" key="1">
    <source>
        <dbReference type="SAM" id="Phobius"/>
    </source>
</evidence>
<dbReference type="KEGG" id="dwd:DSCW_48000"/>
<dbReference type="EMBL" id="AP021875">
    <property type="protein sequence ID" value="BBO77383.1"/>
    <property type="molecule type" value="Genomic_DNA"/>
</dbReference>
<organism evidence="2 3">
    <name type="scientific">Desulfosarcina widdelii</name>
    <dbReference type="NCBI Taxonomy" id="947919"/>
    <lineage>
        <taxon>Bacteria</taxon>
        <taxon>Pseudomonadati</taxon>
        <taxon>Thermodesulfobacteriota</taxon>
        <taxon>Desulfobacteria</taxon>
        <taxon>Desulfobacterales</taxon>
        <taxon>Desulfosarcinaceae</taxon>
        <taxon>Desulfosarcina</taxon>
    </lineage>
</organism>
<keyword evidence="1" id="KW-0472">Membrane</keyword>
<keyword evidence="3" id="KW-1185">Reference proteome</keyword>
<reference evidence="2 3" key="1">
    <citation type="submission" date="2019-11" db="EMBL/GenBank/DDBJ databases">
        <title>Comparative genomics of hydrocarbon-degrading Desulfosarcina strains.</title>
        <authorList>
            <person name="Watanabe M."/>
            <person name="Kojima H."/>
            <person name="Fukui M."/>
        </authorList>
    </citation>
    <scope>NUCLEOTIDE SEQUENCE [LARGE SCALE GENOMIC DNA]</scope>
    <source>
        <strain evidence="2 3">PP31</strain>
    </source>
</reference>
<proteinExistence type="predicted"/>
<evidence type="ECO:0000313" key="2">
    <source>
        <dbReference type="EMBL" id="BBO77383.1"/>
    </source>
</evidence>
<feature type="transmembrane region" description="Helical" evidence="1">
    <location>
        <begin position="6"/>
        <end position="23"/>
    </location>
</feature>
<evidence type="ECO:0000313" key="3">
    <source>
        <dbReference type="Proteomes" id="UP000427769"/>
    </source>
</evidence>
<evidence type="ECO:0008006" key="4">
    <source>
        <dbReference type="Google" id="ProtNLM"/>
    </source>
</evidence>
<sequence length="66" mass="7571">MVFMIIFWGLLIVGLVFLIKRLIPASKGEKDVILGSYSALDIVKERYAIGEINRKEFEQIRIDLTS</sequence>
<keyword evidence="1" id="KW-0812">Transmembrane</keyword>
<dbReference type="Proteomes" id="UP000427769">
    <property type="component" value="Chromosome"/>
</dbReference>
<gene>
    <name evidence="2" type="ORF">DSCW_48000</name>
</gene>
<protein>
    <recommendedName>
        <fullName evidence="4">SHOCT domain-containing protein</fullName>
    </recommendedName>
</protein>
<name>A0A5K7ZCC1_9BACT</name>
<dbReference type="AlphaFoldDB" id="A0A5K7ZCC1"/>